<sequence length="300" mass="33523">MRFSFWTGNGQSWEDTLEGCHHAEATGWDGIWYADHFMPNEDNVDQPIHEAWSVLAAIAASVPRVRIGPLVAGNTYRNPALTAKIATTIDHISGGRVVLGIGAGWQENEHEKYGFDFSTLKGRLDRLDEAVEIITSLLANVRTEYQGTHYALIDAPLDPKPIQAKVPLLIGGGGRKRTLRTAARHADEWNYWGMPSDIEELCGVLDAHCEDVGRDPSSIQRSACALMFISEDEERLSRLRDQDFGRATIVGTPEEVIDIVGQYREVGLDELIVPDFTFGPMKRKKESMDLFIEQVAPEFR</sequence>
<keyword evidence="4" id="KW-0503">Monooxygenase</keyword>
<dbReference type="PANTHER" id="PTHR42847">
    <property type="entry name" value="ALKANESULFONATE MONOOXYGENASE"/>
    <property type="match status" value="1"/>
</dbReference>
<name>A0A381MZK1_9ZZZZ</name>
<evidence type="ECO:0000259" key="5">
    <source>
        <dbReference type="Pfam" id="PF00296"/>
    </source>
</evidence>
<evidence type="ECO:0000256" key="1">
    <source>
        <dbReference type="ARBA" id="ARBA00022630"/>
    </source>
</evidence>
<evidence type="ECO:0000256" key="3">
    <source>
        <dbReference type="ARBA" id="ARBA00023002"/>
    </source>
</evidence>
<keyword evidence="1" id="KW-0285">Flavoprotein</keyword>
<keyword evidence="3" id="KW-0560">Oxidoreductase</keyword>
<organism evidence="6">
    <name type="scientific">marine metagenome</name>
    <dbReference type="NCBI Taxonomy" id="408172"/>
    <lineage>
        <taxon>unclassified sequences</taxon>
        <taxon>metagenomes</taxon>
        <taxon>ecological metagenomes</taxon>
    </lineage>
</organism>
<dbReference type="Pfam" id="PF00296">
    <property type="entry name" value="Bac_luciferase"/>
    <property type="match status" value="1"/>
</dbReference>
<dbReference type="NCBIfam" id="TIGR03560">
    <property type="entry name" value="F420_Rv1855c"/>
    <property type="match status" value="1"/>
</dbReference>
<dbReference type="GO" id="GO:0046306">
    <property type="term" value="P:alkanesulfonate catabolic process"/>
    <property type="evidence" value="ECO:0007669"/>
    <property type="project" value="TreeGrafter"/>
</dbReference>
<evidence type="ECO:0000256" key="2">
    <source>
        <dbReference type="ARBA" id="ARBA00022643"/>
    </source>
</evidence>
<dbReference type="InterPro" id="IPR036661">
    <property type="entry name" value="Luciferase-like_sf"/>
</dbReference>
<gene>
    <name evidence="6" type="ORF">METZ01_LOCUS610</name>
</gene>
<evidence type="ECO:0000256" key="4">
    <source>
        <dbReference type="ARBA" id="ARBA00023033"/>
    </source>
</evidence>
<dbReference type="SUPFAM" id="SSF51679">
    <property type="entry name" value="Bacterial luciferase-like"/>
    <property type="match status" value="1"/>
</dbReference>
<dbReference type="InterPro" id="IPR019952">
    <property type="entry name" value="F420_OxRdatse_Rv1855c_pred"/>
</dbReference>
<evidence type="ECO:0000313" key="6">
    <source>
        <dbReference type="EMBL" id="SUZ47756.1"/>
    </source>
</evidence>
<dbReference type="Gene3D" id="3.20.20.30">
    <property type="entry name" value="Luciferase-like domain"/>
    <property type="match status" value="1"/>
</dbReference>
<dbReference type="PANTHER" id="PTHR42847:SF8">
    <property type="entry name" value="CONSERVED PROTEIN"/>
    <property type="match status" value="1"/>
</dbReference>
<protein>
    <recommendedName>
        <fullName evidence="5">Luciferase-like domain-containing protein</fullName>
    </recommendedName>
</protein>
<keyword evidence="2" id="KW-0288">FMN</keyword>
<dbReference type="EMBL" id="UINC01000033">
    <property type="protein sequence ID" value="SUZ47756.1"/>
    <property type="molecule type" value="Genomic_DNA"/>
</dbReference>
<dbReference type="InterPro" id="IPR011251">
    <property type="entry name" value="Luciferase-like_dom"/>
</dbReference>
<reference evidence="6" key="1">
    <citation type="submission" date="2018-05" db="EMBL/GenBank/DDBJ databases">
        <authorList>
            <person name="Lanie J.A."/>
            <person name="Ng W.-L."/>
            <person name="Kazmierczak K.M."/>
            <person name="Andrzejewski T.M."/>
            <person name="Davidsen T.M."/>
            <person name="Wayne K.J."/>
            <person name="Tettelin H."/>
            <person name="Glass J.I."/>
            <person name="Rusch D."/>
            <person name="Podicherti R."/>
            <person name="Tsui H.-C.T."/>
            <person name="Winkler M.E."/>
        </authorList>
    </citation>
    <scope>NUCLEOTIDE SEQUENCE</scope>
</reference>
<dbReference type="InterPro" id="IPR050172">
    <property type="entry name" value="SsuD_RutA_monooxygenase"/>
</dbReference>
<feature type="domain" description="Luciferase-like" evidence="5">
    <location>
        <begin position="6"/>
        <end position="238"/>
    </location>
</feature>
<accession>A0A381MZK1</accession>
<proteinExistence type="predicted"/>
<dbReference type="GO" id="GO:0008726">
    <property type="term" value="F:alkanesulfonate monooxygenase activity"/>
    <property type="evidence" value="ECO:0007669"/>
    <property type="project" value="TreeGrafter"/>
</dbReference>
<dbReference type="AlphaFoldDB" id="A0A381MZK1"/>